<evidence type="ECO:0000256" key="6">
    <source>
        <dbReference type="SAM" id="MobiDB-lite"/>
    </source>
</evidence>
<feature type="transmembrane region" description="Helical" evidence="7">
    <location>
        <begin position="430"/>
        <end position="452"/>
    </location>
</feature>
<feature type="transmembrane region" description="Helical" evidence="7">
    <location>
        <begin position="505"/>
        <end position="525"/>
    </location>
</feature>
<feature type="transmembrane region" description="Helical" evidence="7">
    <location>
        <begin position="270"/>
        <end position="292"/>
    </location>
</feature>
<dbReference type="OrthoDB" id="2985014at2759"/>
<proteinExistence type="predicted"/>
<accession>W2S0D1</accession>
<protein>
    <recommendedName>
        <fullName evidence="10">Major facilitator superfamily (MFS) profile domain-containing protein</fullName>
    </recommendedName>
</protein>
<name>W2S0D1_CYPE1</name>
<dbReference type="eggNOG" id="KOG2533">
    <property type="taxonomic scope" value="Eukaryota"/>
</dbReference>
<dbReference type="InterPro" id="IPR036259">
    <property type="entry name" value="MFS_trans_sf"/>
</dbReference>
<dbReference type="AlphaFoldDB" id="W2S0D1"/>
<evidence type="ECO:0008006" key="10">
    <source>
        <dbReference type="Google" id="ProtNLM"/>
    </source>
</evidence>
<keyword evidence="4 7" id="KW-1133">Transmembrane helix</keyword>
<feature type="compositionally biased region" description="Basic and acidic residues" evidence="6">
    <location>
        <begin position="52"/>
        <end position="61"/>
    </location>
</feature>
<feature type="transmembrane region" description="Helical" evidence="7">
    <location>
        <begin position="199"/>
        <end position="223"/>
    </location>
</feature>
<evidence type="ECO:0000313" key="8">
    <source>
        <dbReference type="EMBL" id="ETN42055.1"/>
    </source>
</evidence>
<dbReference type="GeneID" id="19971333"/>
<evidence type="ECO:0000313" key="9">
    <source>
        <dbReference type="Proteomes" id="UP000030752"/>
    </source>
</evidence>
<evidence type="ECO:0000256" key="3">
    <source>
        <dbReference type="ARBA" id="ARBA00022692"/>
    </source>
</evidence>
<dbReference type="HOGENOM" id="CLU_001265_0_1_1"/>
<feature type="transmembrane region" description="Helical" evidence="7">
    <location>
        <begin position="173"/>
        <end position="193"/>
    </location>
</feature>
<dbReference type="SUPFAM" id="SSF103473">
    <property type="entry name" value="MFS general substrate transporter"/>
    <property type="match status" value="1"/>
</dbReference>
<feature type="region of interest" description="Disordered" evidence="6">
    <location>
        <begin position="1"/>
        <end position="80"/>
    </location>
</feature>
<feature type="transmembrane region" description="Helical" evidence="7">
    <location>
        <begin position="531"/>
        <end position="553"/>
    </location>
</feature>
<feature type="region of interest" description="Disordered" evidence="6">
    <location>
        <begin position="317"/>
        <end position="344"/>
    </location>
</feature>
<evidence type="ECO:0000256" key="4">
    <source>
        <dbReference type="ARBA" id="ARBA00022989"/>
    </source>
</evidence>
<keyword evidence="9" id="KW-1185">Reference proteome</keyword>
<organism evidence="8 9">
    <name type="scientific">Cyphellophora europaea (strain CBS 101466)</name>
    <name type="common">Phialophora europaea</name>
    <dbReference type="NCBI Taxonomy" id="1220924"/>
    <lineage>
        <taxon>Eukaryota</taxon>
        <taxon>Fungi</taxon>
        <taxon>Dikarya</taxon>
        <taxon>Ascomycota</taxon>
        <taxon>Pezizomycotina</taxon>
        <taxon>Eurotiomycetes</taxon>
        <taxon>Chaetothyriomycetidae</taxon>
        <taxon>Chaetothyriales</taxon>
        <taxon>Cyphellophoraceae</taxon>
        <taxon>Cyphellophora</taxon>
    </lineage>
</organism>
<dbReference type="GO" id="GO:0022857">
    <property type="term" value="F:transmembrane transporter activity"/>
    <property type="evidence" value="ECO:0007669"/>
    <property type="project" value="InterPro"/>
</dbReference>
<keyword evidence="5 7" id="KW-0472">Membrane</keyword>
<dbReference type="Pfam" id="PF07690">
    <property type="entry name" value="MFS_1"/>
    <property type="match status" value="1"/>
</dbReference>
<dbReference type="InterPro" id="IPR011701">
    <property type="entry name" value="MFS"/>
</dbReference>
<sequence>MASGSWMKPSGDGDARTDTDSKIVHGARASHDLDDTAAAVELRRLHHTRQRPSRDAEHDDAAASSLSDTDNDEPSSATFIKPRRVNTLSKNYTAAEEAQVVRKLDRRLTLFLAALYLLSFLDRSNIGNARIAGLEESLSLSSSQFDWLLTAFYITYIGFEWMILLYKVLPPRIYIPACVLSWGLTASLQSLALSFPHLLILRAVLGVTEAAFGPGVPFYMTFFYRRSELAYRVGLQISAAPLATSFASALAWAILWLNRLFGEPVEGWRVLFLVEGFPSVLVGVAALWGAWVPDSPGSAKWLSPRERRVAVLRLQDEAEASSSRGHTASMASSTTTAGGGGSGPKTAGWRGFLAEVRGTLSTPLPYLQALMFLSVNVSFASLPVFLPTVINSMAFSPLASQALSAPPYLAAFAFVLLLSRRSDRVPHSRGLFLAGAAGLSASAYAAIGLVGWCARRGWIATEGGGERWVRYVLVWPAAMGMFASVVMVITWTLNNQRGRTGKGVAMTVLNVLGQCGPLIGVHLFPASASPFFVGGMLTSAAFMAGVAALAVGLRWYLKVLNERAEGLDGSGGEEVELQERLMGAEAVDEEKEWERERERAGFKYML</sequence>
<gene>
    <name evidence="8" type="ORF">HMPREF1541_03994</name>
</gene>
<dbReference type="FunFam" id="1.20.1250.20:FF:000018">
    <property type="entry name" value="MFS transporter permease"/>
    <property type="match status" value="1"/>
</dbReference>
<evidence type="ECO:0000256" key="7">
    <source>
        <dbReference type="SAM" id="Phobius"/>
    </source>
</evidence>
<dbReference type="PANTHER" id="PTHR43791">
    <property type="entry name" value="PERMEASE-RELATED"/>
    <property type="match status" value="1"/>
</dbReference>
<dbReference type="PANTHER" id="PTHR43791:SF27">
    <property type="entry name" value="TRANSPORTER, PUTATIVE (AFU_ORTHOLOGUE AFUA_2G15730)-RELATED"/>
    <property type="match status" value="1"/>
</dbReference>
<feature type="transmembrane region" description="Helical" evidence="7">
    <location>
        <begin position="108"/>
        <end position="127"/>
    </location>
</feature>
<feature type="transmembrane region" description="Helical" evidence="7">
    <location>
        <begin position="366"/>
        <end position="386"/>
    </location>
</feature>
<comment type="subcellular location">
    <subcellularLocation>
        <location evidence="1">Membrane</location>
        <topology evidence="1">Multi-pass membrane protein</topology>
    </subcellularLocation>
</comment>
<keyword evidence="2" id="KW-0813">Transport</keyword>
<feature type="transmembrane region" description="Helical" evidence="7">
    <location>
        <begin position="147"/>
        <end position="166"/>
    </location>
</feature>
<feature type="compositionally biased region" description="Low complexity" evidence="6">
    <location>
        <begin position="325"/>
        <end position="336"/>
    </location>
</feature>
<dbReference type="Gene3D" id="1.20.1250.20">
    <property type="entry name" value="MFS general substrate transporter like domains"/>
    <property type="match status" value="2"/>
</dbReference>
<dbReference type="InParanoid" id="W2S0D1"/>
<evidence type="ECO:0000256" key="2">
    <source>
        <dbReference type="ARBA" id="ARBA00022448"/>
    </source>
</evidence>
<reference evidence="8 9" key="1">
    <citation type="submission" date="2013-03" db="EMBL/GenBank/DDBJ databases">
        <title>The Genome Sequence of Phialophora europaea CBS 101466.</title>
        <authorList>
            <consortium name="The Broad Institute Genomics Platform"/>
            <person name="Cuomo C."/>
            <person name="de Hoog S."/>
            <person name="Gorbushina A."/>
            <person name="Walker B."/>
            <person name="Young S.K."/>
            <person name="Zeng Q."/>
            <person name="Gargeya S."/>
            <person name="Fitzgerald M."/>
            <person name="Haas B."/>
            <person name="Abouelleil A."/>
            <person name="Allen A.W."/>
            <person name="Alvarado L."/>
            <person name="Arachchi H.M."/>
            <person name="Berlin A.M."/>
            <person name="Chapman S.B."/>
            <person name="Gainer-Dewar J."/>
            <person name="Goldberg J."/>
            <person name="Griggs A."/>
            <person name="Gujja S."/>
            <person name="Hansen M."/>
            <person name="Howarth C."/>
            <person name="Imamovic A."/>
            <person name="Ireland A."/>
            <person name="Larimer J."/>
            <person name="McCowan C."/>
            <person name="Murphy C."/>
            <person name="Pearson M."/>
            <person name="Poon T.W."/>
            <person name="Priest M."/>
            <person name="Roberts A."/>
            <person name="Saif S."/>
            <person name="Shea T."/>
            <person name="Sisk P."/>
            <person name="Sykes S."/>
            <person name="Wortman J."/>
            <person name="Nusbaum C."/>
            <person name="Birren B."/>
        </authorList>
    </citation>
    <scope>NUCLEOTIDE SEQUENCE [LARGE SCALE GENOMIC DNA]</scope>
    <source>
        <strain evidence="8 9">CBS 101466</strain>
    </source>
</reference>
<feature type="transmembrane region" description="Helical" evidence="7">
    <location>
        <begin position="472"/>
        <end position="493"/>
    </location>
</feature>
<dbReference type="RefSeq" id="XP_008716564.1">
    <property type="nucleotide sequence ID" value="XM_008718342.1"/>
</dbReference>
<evidence type="ECO:0000256" key="1">
    <source>
        <dbReference type="ARBA" id="ARBA00004141"/>
    </source>
</evidence>
<dbReference type="Proteomes" id="UP000030752">
    <property type="component" value="Unassembled WGS sequence"/>
</dbReference>
<dbReference type="VEuPathDB" id="FungiDB:HMPREF1541_03994"/>
<feature type="transmembrane region" description="Helical" evidence="7">
    <location>
        <begin position="235"/>
        <end position="258"/>
    </location>
</feature>
<keyword evidence="3 7" id="KW-0812">Transmembrane</keyword>
<dbReference type="EMBL" id="KB822719">
    <property type="protein sequence ID" value="ETN42055.1"/>
    <property type="molecule type" value="Genomic_DNA"/>
</dbReference>
<dbReference type="GO" id="GO:0016020">
    <property type="term" value="C:membrane"/>
    <property type="evidence" value="ECO:0007669"/>
    <property type="project" value="UniProtKB-SubCell"/>
</dbReference>
<feature type="transmembrane region" description="Helical" evidence="7">
    <location>
        <begin position="398"/>
        <end position="418"/>
    </location>
</feature>
<feature type="compositionally biased region" description="Basic and acidic residues" evidence="6">
    <location>
        <begin position="11"/>
        <end position="34"/>
    </location>
</feature>
<evidence type="ECO:0000256" key="5">
    <source>
        <dbReference type="ARBA" id="ARBA00023136"/>
    </source>
</evidence>